<feature type="region of interest" description="Disordered" evidence="1">
    <location>
        <begin position="1628"/>
        <end position="1739"/>
    </location>
</feature>
<gene>
    <name evidence="2" type="ORF">CHC_T00003350001</name>
</gene>
<dbReference type="EMBL" id="HG001704">
    <property type="protein sequence ID" value="CDF34646.1"/>
    <property type="molecule type" value="Genomic_DNA"/>
</dbReference>
<proteinExistence type="predicted"/>
<evidence type="ECO:0000256" key="1">
    <source>
        <dbReference type="SAM" id="MobiDB-lite"/>
    </source>
</evidence>
<feature type="region of interest" description="Disordered" evidence="1">
    <location>
        <begin position="2452"/>
        <end position="2494"/>
    </location>
</feature>
<feature type="region of interest" description="Disordered" evidence="1">
    <location>
        <begin position="2149"/>
        <end position="2174"/>
    </location>
</feature>
<feature type="region of interest" description="Disordered" evidence="1">
    <location>
        <begin position="2197"/>
        <end position="2223"/>
    </location>
</feature>
<feature type="compositionally biased region" description="Polar residues" evidence="1">
    <location>
        <begin position="1218"/>
        <end position="1240"/>
    </location>
</feature>
<evidence type="ECO:0000313" key="3">
    <source>
        <dbReference type="Proteomes" id="UP000012073"/>
    </source>
</evidence>
<feature type="compositionally biased region" description="Basic and acidic residues" evidence="1">
    <location>
        <begin position="1308"/>
        <end position="1318"/>
    </location>
</feature>
<feature type="region of interest" description="Disordered" evidence="1">
    <location>
        <begin position="252"/>
        <end position="275"/>
    </location>
</feature>
<feature type="region of interest" description="Disordered" evidence="1">
    <location>
        <begin position="1354"/>
        <end position="1381"/>
    </location>
</feature>
<feature type="compositionally biased region" description="Polar residues" evidence="1">
    <location>
        <begin position="1706"/>
        <end position="1718"/>
    </location>
</feature>
<feature type="region of interest" description="Disordered" evidence="1">
    <location>
        <begin position="2768"/>
        <end position="2793"/>
    </location>
</feature>
<feature type="region of interest" description="Disordered" evidence="1">
    <location>
        <begin position="1587"/>
        <end position="1611"/>
    </location>
</feature>
<dbReference type="RefSeq" id="XP_005714465.1">
    <property type="nucleotide sequence ID" value="XM_005714408.1"/>
</dbReference>
<reference evidence="3" key="1">
    <citation type="journal article" date="2013" name="Proc. Natl. Acad. Sci. U.S.A.">
        <title>Genome structure and metabolic features in the red seaweed Chondrus crispus shed light on evolution of the Archaeplastida.</title>
        <authorList>
            <person name="Collen J."/>
            <person name="Porcel B."/>
            <person name="Carre W."/>
            <person name="Ball S.G."/>
            <person name="Chaparro C."/>
            <person name="Tonon T."/>
            <person name="Barbeyron T."/>
            <person name="Michel G."/>
            <person name="Noel B."/>
            <person name="Valentin K."/>
            <person name="Elias M."/>
            <person name="Artiguenave F."/>
            <person name="Arun A."/>
            <person name="Aury J.M."/>
            <person name="Barbosa-Neto J.F."/>
            <person name="Bothwell J.H."/>
            <person name="Bouget F.Y."/>
            <person name="Brillet L."/>
            <person name="Cabello-Hurtado F."/>
            <person name="Capella-Gutierrez S."/>
            <person name="Charrier B."/>
            <person name="Cladiere L."/>
            <person name="Cock J.M."/>
            <person name="Coelho S.M."/>
            <person name="Colleoni C."/>
            <person name="Czjzek M."/>
            <person name="Da Silva C."/>
            <person name="Delage L."/>
            <person name="Denoeud F."/>
            <person name="Deschamps P."/>
            <person name="Dittami S.M."/>
            <person name="Gabaldon T."/>
            <person name="Gachon C.M."/>
            <person name="Groisillier A."/>
            <person name="Herve C."/>
            <person name="Jabbari K."/>
            <person name="Katinka M."/>
            <person name="Kloareg B."/>
            <person name="Kowalczyk N."/>
            <person name="Labadie K."/>
            <person name="Leblanc C."/>
            <person name="Lopez P.J."/>
            <person name="McLachlan D.H."/>
            <person name="Meslet-Cladiere L."/>
            <person name="Moustafa A."/>
            <person name="Nehr Z."/>
            <person name="Nyvall Collen P."/>
            <person name="Panaud O."/>
            <person name="Partensky F."/>
            <person name="Poulain J."/>
            <person name="Rensing S.A."/>
            <person name="Rousvoal S."/>
            <person name="Samson G."/>
            <person name="Symeonidi A."/>
            <person name="Weissenbach J."/>
            <person name="Zambounis A."/>
            <person name="Wincker P."/>
            <person name="Boyen C."/>
        </authorList>
    </citation>
    <scope>NUCLEOTIDE SEQUENCE [LARGE SCALE GENOMIC DNA]</scope>
    <source>
        <strain evidence="3">cv. Stackhouse</strain>
    </source>
</reference>
<feature type="region of interest" description="Disordered" evidence="1">
    <location>
        <begin position="708"/>
        <end position="729"/>
    </location>
</feature>
<feature type="compositionally biased region" description="Acidic residues" evidence="1">
    <location>
        <begin position="2966"/>
        <end position="2975"/>
    </location>
</feature>
<feature type="compositionally biased region" description="Basic and acidic residues" evidence="1">
    <location>
        <begin position="1246"/>
        <end position="1255"/>
    </location>
</feature>
<feature type="region of interest" description="Disordered" evidence="1">
    <location>
        <begin position="1298"/>
        <end position="1342"/>
    </location>
</feature>
<name>R7QB49_CHOCR</name>
<feature type="region of interest" description="Disordered" evidence="1">
    <location>
        <begin position="2230"/>
        <end position="2249"/>
    </location>
</feature>
<sequence length="3189" mass="337082">MPRLKQSTSAIGMRHAIPILHDMEPEPSEVPVPGDQSVSIEPDDLVESVGDMQHGLVVVPNEDVLHKASVTLEQEEPESADIIAVGNSEHQQLGSSEIKVANSPYVVPDPRPSTIVPVAMDSDAGDADKLEAKIQHISIDGAASQGAEIDRDAKMEIERSPVLDLTDSSDGNIEADVGVAQMKEVCTHFSDPRELLQSEEGLEDGETCRVVRGHSHISASSEVPLESSYAGNVAEGRVNAASLIGATESTTATTLAGRHSEGQEDSALVSGSVDDQEPITNPGVAANEENAFAGSVRVLGATEDDEMSGQNLDAPVLDQVETELVEALTKADDSVLNTDTGATMTLDGLAEGFPYVESETSCDDIAVGDLASRSPPIETSMVPVLNAIPQPLEENEDVIAGNQGEMSEEFDRLKAILQPHADAHTANNPASAGEGELSLDSSVDTMDGAETEDQSGGDARSVHRVITENSIAEEEMDGAIGRQALDEGPFSVEERKIRLQEHSTQASTTSIPTEVQEGSHSPLLCELQVEKDAEGGQVNTLQKYDCGTAGQAVEATNVMESQGTVQKAGDADAVEDKEIADSSVIAEASTVSGPKNLAIVDVGDDFVDLEIDKQIETIGERVEMALESQVVTVLDPSEVHKELEAAVTDVNVETDEAEVENGPGNIRIVMRAVNDDKDVEANVDDPSVTENAEEHISVIDVHENSMTDVPANTSEANENADSLDPEADAERASQVVGDLDREALMDAMSRETETLRGEGSVMPVHSIISESQRELVLHDDELVPGNLNTEGEIAALEGSDVIHDGAAAAEHDQVIENVQPNSEDVALRVLESVSEGLHAANAEATIEAVEIKQDAMPEVPPTSIASQLKEYLIENSSSVTALSASQILAMSENTGPEANDENIVLQGEGALTTGIATTPTLSSTESAIARQEPTPQASQEHDVSLAKEDMIADPLSAPTLLTMESDGLADDTGPKPSHVIAELQTIEVVPAPIHPTPAMERAKAACTTTFGTGLEKIALGHEIKSIEEAHISSVAQPTEVIDEAEDSASRDNDGSLALLAGVATAMDDMATPAVPASENEDLTNRSRTETTHENIALRVGDFLPDNASLACGAKWVERAEKDVHDGSTLLRGEGSVGEEFLATQAVPNMPCDETTLAGEPQNHDMRNMSPCGAASTIEEARTFPSVSGLQADEVTEDVVTAPLEETLTSHSEDRFVASATTSPTVLTTQSDIEATKTQPEVYSEESASHGEEGRSQEASAAYPIAIVEPQVEAAKETETESFEESGVSHVEKGLAEGAWGNSLIPGTKNHDVPQKTENESQEAESASPLEELQTEEGPASPIFLPTEVGEVAEESATTALDEENAERTAREEAPATCPDPQEENLKVEAETEPEMRHKEDTLRGEESVCGDVLATGTHAPTKGDEVVAEAVTDPQVGHLSSVNEEDVGVETPSAATVSSTENYQIVEGTALLARDVASRDDEDLRKQAWTRAARADTQTGQDGEETRTKPLEGNNASSADEAMIEEAPDTPAVLAEEKAIATTETGAELLERTAALHDAEFAIPEASGTPADSGKERGQVVGALKTEAHNENPDSLGEGDTSEEASATPSAAFAESHKLVAWVESQPLEENGAPEQRSEESVSCIDHSARREAQPPLSEEQAELVERGEIDELPPDGENVAGQNKEATAEIPLPPTGKVDAESGREGTSSLENSYHVSTSDDVRIDGDEEASDGDAAAESVLHTTEADLSNNVDSATVVSSLENKAEAHMPHGDELVGSHEAAGAETESVMDDEVAAKESEQGSNVSEHVDSAADVRMVTSEGDGSGMIRDNVPINISETGAQGVTIGDDIGAIEQAGSMAIGGVANQVDILEDNHQDAETHDTPGASVEPIPAIGEESGRMAESSGGVERDETLTIPYASNSSLREEGDATCIRENEIDAPRNASKVGRDEVVHSTLAPNPEESFEVETGQHAIFAGEAPLLVSDKPNASVPTSAERRKTEMTLDEKNWERTFAVGAAAKGGSTTITGDSEMSHSVKTASGAVNSLSERNTSIKTESTFALVDKIEDFEVRHVGLAMRAESADRVALAVSPISNISTSNVKRRFTGQETVPTDEAESGVLTREKALVVENDAGESHFAPVSEQVSKAASAATTEERVSQQPIMESGYQPSVDSVKEEEWTGAISSEGIGNFEATQRGRAGKGENESAVPAAGGDPGHMFGRRHADALTGDSAEENEEEDALPANEDETIADTAAGKHDEIAESQREIFEVSPGHIALESETPEEDALSDADKIVNRPQPGEANVLAEAQAVEVYEERGSPGEVIAEAAVDEPYLSTADEMISKNDTSAMPLLTVVHEPGVGAEETTTATDSTARENASPAEAEAETTEEAPGAEINENAPAPTAPTVEGSYVMQTSAAQDTEALREKIEDQEEIVVPVERLQPRLLHEATNEGLPFDVQTSNVASNEDEDVQEDRNTDAKNIKSEGHSSDCNPADAIENNQLAKSTNFSDANTEIRSGEAMSEEVRALPQVPAEEFVQATQEIKFEGTEENFSTRVGAPLFEGTPPTIPPQTLESIAVAEDTEVHPSEKEAVSQEDEAVTDAAISVPAAPIVEGPEVEEETDPGVNDENAESAYTEDVNDDINAWPTTRALETTDVACTANLELEAHERDAAIFDGTSIAEESPDLPALPREEHAKDVVVRDAGSMRNEILIARDVPSNECDAVVEPHEEEIATRIEGAVGGGSASVHVACRSESNEVWTETEAIPLQEGDSLHGENAVGEGTPTTLDAGESSLQCTDEVVMSRVEEPHGEQAFSTAEAQDVDTTHVAENDAGEGTGEFTASHVAEEMNELTSPLSGEAAEASLQAAKTGAFEQRSEESVSCIDQSARREAQPPLSEEQAELVERGEIGELPPDGENVAGQNKEATAEIPLPPTGKVDAESSREGTSSLENIYHVSTSDDVRIDGDEEASDGDAADGSALDATDHVVSLGMIQESNYHGAETLGTALVTAKGDAPHAMVGADETAEVPVDSVSALYVRDAAPDSGMGRTSGSENEKVYERTAVEEITIEGRTRAEEVEGSKAVGANAGECPLRDTEDATAIDSPRDVSTAVRGDEVEVANVDGQADVETAATPRPSEGFKTDRPRNALWRRWMATVTSFFGMIFFQVLKLGPRARRGEDVRTDVSKQE</sequence>
<feature type="region of interest" description="Disordered" evidence="1">
    <location>
        <begin position="499"/>
        <end position="519"/>
    </location>
</feature>
<feature type="region of interest" description="Disordered" evidence="1">
    <location>
        <begin position="2862"/>
        <end position="2979"/>
    </location>
</feature>
<dbReference type="OMA" id="DHNLSIY"/>
<accession>R7QB49</accession>
<dbReference type="Gramene" id="CDF34646">
    <property type="protein sequence ID" value="CDF34646"/>
    <property type="gene ID" value="CHC_T00003350001"/>
</dbReference>
<feature type="compositionally biased region" description="Polar residues" evidence="1">
    <location>
        <begin position="502"/>
        <end position="519"/>
    </location>
</feature>
<feature type="compositionally biased region" description="Polar residues" evidence="1">
    <location>
        <begin position="708"/>
        <end position="720"/>
    </location>
</feature>
<feature type="compositionally biased region" description="Basic and acidic residues" evidence="1">
    <location>
        <begin position="2474"/>
        <end position="2489"/>
    </location>
</feature>
<feature type="region of interest" description="Disordered" evidence="1">
    <location>
        <begin position="1490"/>
        <end position="1517"/>
    </location>
</feature>
<feature type="compositionally biased region" description="Acidic residues" evidence="1">
    <location>
        <begin position="2232"/>
        <end position="2249"/>
    </location>
</feature>
<dbReference type="GeneID" id="17322182"/>
<feature type="region of interest" description="Disordered" evidence="1">
    <location>
        <begin position="424"/>
        <end position="463"/>
    </location>
</feature>
<protein>
    <submittedName>
        <fullName evidence="2">Uncharacterized protein</fullName>
    </submittedName>
</protein>
<dbReference type="Proteomes" id="UP000012073">
    <property type="component" value="Unassembled WGS sequence"/>
</dbReference>
<dbReference type="KEGG" id="ccp:CHC_T00003350001"/>
<feature type="compositionally biased region" description="Polar residues" evidence="1">
    <location>
        <begin position="2945"/>
        <end position="2957"/>
    </location>
</feature>
<keyword evidence="3" id="KW-1185">Reference proteome</keyword>
<feature type="region of interest" description="Disordered" evidence="1">
    <location>
        <begin position="2364"/>
        <end position="2407"/>
    </location>
</feature>
<feature type="compositionally biased region" description="Low complexity" evidence="1">
    <location>
        <begin position="2364"/>
        <end position="2382"/>
    </location>
</feature>
<evidence type="ECO:0000313" key="2">
    <source>
        <dbReference type="EMBL" id="CDF34646.1"/>
    </source>
</evidence>
<organism evidence="2 3">
    <name type="scientific">Chondrus crispus</name>
    <name type="common">Carrageen Irish moss</name>
    <name type="synonym">Polymorpha crispa</name>
    <dbReference type="NCBI Taxonomy" id="2769"/>
    <lineage>
        <taxon>Eukaryota</taxon>
        <taxon>Rhodophyta</taxon>
        <taxon>Florideophyceae</taxon>
        <taxon>Rhodymeniophycidae</taxon>
        <taxon>Gigartinales</taxon>
        <taxon>Gigartinaceae</taxon>
        <taxon>Chondrus</taxon>
    </lineage>
</organism>
<feature type="region of interest" description="Disordered" evidence="1">
    <location>
        <begin position="1218"/>
        <end position="1258"/>
    </location>
</feature>
<feature type="compositionally biased region" description="Polar residues" evidence="1">
    <location>
        <begin position="2149"/>
        <end position="2172"/>
    </location>
</feature>